<dbReference type="GO" id="GO:0044773">
    <property type="term" value="P:mitotic DNA damage checkpoint signaling"/>
    <property type="evidence" value="ECO:0007669"/>
    <property type="project" value="TreeGrafter"/>
</dbReference>
<name>A0A0A1TUB4_ENTIV</name>
<dbReference type="Gene3D" id="3.30.505.10">
    <property type="entry name" value="SH2 domain"/>
    <property type="match status" value="1"/>
</dbReference>
<organism evidence="4 5">
    <name type="scientific">Entamoeba invadens IP1</name>
    <dbReference type="NCBI Taxonomy" id="370355"/>
    <lineage>
        <taxon>Eukaryota</taxon>
        <taxon>Amoebozoa</taxon>
        <taxon>Evosea</taxon>
        <taxon>Archamoebae</taxon>
        <taxon>Mastigamoebida</taxon>
        <taxon>Entamoebidae</taxon>
        <taxon>Entamoeba</taxon>
    </lineage>
</organism>
<keyword evidence="1" id="KW-0727">SH2 domain</keyword>
<gene>
    <name evidence="4" type="ORF">EIN_077930</name>
</gene>
<dbReference type="Pfam" id="PF00069">
    <property type="entry name" value="Pkinase"/>
    <property type="match status" value="1"/>
</dbReference>
<keyword evidence="4" id="KW-0132">Cell division</keyword>
<dbReference type="PROSITE" id="PS50011">
    <property type="entry name" value="PROTEIN_KINASE_DOM"/>
    <property type="match status" value="1"/>
</dbReference>
<feature type="domain" description="Protein kinase" evidence="3">
    <location>
        <begin position="18"/>
        <end position="304"/>
    </location>
</feature>
<keyword evidence="4" id="KW-0808">Transferase</keyword>
<evidence type="ECO:0000313" key="5">
    <source>
        <dbReference type="Proteomes" id="UP000014680"/>
    </source>
</evidence>
<keyword evidence="5" id="KW-1185">Reference proteome</keyword>
<dbReference type="OrthoDB" id="4062651at2759"/>
<dbReference type="GO" id="GO:0004674">
    <property type="term" value="F:protein serine/threonine kinase activity"/>
    <property type="evidence" value="ECO:0007669"/>
    <property type="project" value="TreeGrafter"/>
</dbReference>
<dbReference type="SMART" id="SM00252">
    <property type="entry name" value="SH2"/>
    <property type="match status" value="1"/>
</dbReference>
<dbReference type="PANTHER" id="PTHR44167">
    <property type="entry name" value="OVARIAN-SPECIFIC SERINE/THREONINE-PROTEIN KINASE LOK-RELATED"/>
    <property type="match status" value="1"/>
</dbReference>
<dbReference type="CDD" id="cd00180">
    <property type="entry name" value="PKc"/>
    <property type="match status" value="1"/>
</dbReference>
<dbReference type="InterPro" id="IPR000980">
    <property type="entry name" value="SH2"/>
</dbReference>
<dbReference type="SUPFAM" id="SSF55550">
    <property type="entry name" value="SH2 domain"/>
    <property type="match status" value="1"/>
</dbReference>
<dbReference type="PROSITE" id="PS50001">
    <property type="entry name" value="SH2"/>
    <property type="match status" value="1"/>
</dbReference>
<evidence type="ECO:0000313" key="4">
    <source>
        <dbReference type="EMBL" id="ELP83588.1"/>
    </source>
</evidence>
<evidence type="ECO:0000256" key="1">
    <source>
        <dbReference type="PROSITE-ProRule" id="PRU00191"/>
    </source>
</evidence>
<dbReference type="Proteomes" id="UP000014680">
    <property type="component" value="Unassembled WGS sequence"/>
</dbReference>
<dbReference type="InterPro" id="IPR036860">
    <property type="entry name" value="SH2_dom_sf"/>
</dbReference>
<dbReference type="GO" id="GO:0005634">
    <property type="term" value="C:nucleus"/>
    <property type="evidence" value="ECO:0007669"/>
    <property type="project" value="TreeGrafter"/>
</dbReference>
<dbReference type="KEGG" id="eiv:EIN_077930"/>
<dbReference type="Pfam" id="PF00017">
    <property type="entry name" value="SH2"/>
    <property type="match status" value="1"/>
</dbReference>
<dbReference type="GO" id="GO:0051301">
    <property type="term" value="P:cell division"/>
    <property type="evidence" value="ECO:0007669"/>
    <property type="project" value="UniProtKB-KW"/>
</dbReference>
<dbReference type="AlphaFoldDB" id="A0A0A1TUB4"/>
<dbReference type="InterPro" id="IPR011009">
    <property type="entry name" value="Kinase-like_dom_sf"/>
</dbReference>
<reference evidence="4 5" key="1">
    <citation type="submission" date="2012-10" db="EMBL/GenBank/DDBJ databases">
        <authorList>
            <person name="Zafar N."/>
            <person name="Inman J."/>
            <person name="Hall N."/>
            <person name="Lorenzi H."/>
            <person name="Caler E."/>
        </authorList>
    </citation>
    <scope>NUCLEOTIDE SEQUENCE [LARGE SCALE GENOMIC DNA]</scope>
    <source>
        <strain evidence="4 5">IP1</strain>
    </source>
</reference>
<evidence type="ECO:0000259" key="2">
    <source>
        <dbReference type="PROSITE" id="PS50001"/>
    </source>
</evidence>
<protein>
    <submittedName>
        <fullName evidence="4">Cell division protein kinase, putative</fullName>
    </submittedName>
</protein>
<dbReference type="GO" id="GO:0005524">
    <property type="term" value="F:ATP binding"/>
    <property type="evidence" value="ECO:0007669"/>
    <property type="project" value="InterPro"/>
</dbReference>
<dbReference type="GeneID" id="14882551"/>
<dbReference type="PANTHER" id="PTHR44167:SF24">
    <property type="entry name" value="SERINE_THREONINE-PROTEIN KINASE CHK2"/>
    <property type="match status" value="1"/>
</dbReference>
<keyword evidence="4" id="KW-0131">Cell cycle</keyword>
<feature type="domain" description="SH2" evidence="2">
    <location>
        <begin position="399"/>
        <end position="480"/>
    </location>
</feature>
<dbReference type="Gene3D" id="1.10.510.10">
    <property type="entry name" value="Transferase(Phosphotransferase) domain 1"/>
    <property type="match status" value="1"/>
</dbReference>
<dbReference type="SUPFAM" id="SSF56112">
    <property type="entry name" value="Protein kinase-like (PK-like)"/>
    <property type="match status" value="1"/>
</dbReference>
<dbReference type="VEuPathDB" id="AmoebaDB:EIN_077930"/>
<accession>A0A0A1TUB4</accession>
<keyword evidence="4" id="KW-0418">Kinase</keyword>
<proteinExistence type="predicted"/>
<evidence type="ECO:0000259" key="3">
    <source>
        <dbReference type="PROSITE" id="PS50011"/>
    </source>
</evidence>
<sequence>MLSTICSSLVIKSDNITYQPKDLLGRTKFSSVYKAFLNSQQVALKIYSSELSRDEVNICITEISFIRSVHHPNVLSVIGVCDINNSFGIVSELCGCNLDNFIYGVDLSLEMQNIDWSLTGKANIFLQLCKGIQWVHNNFNASHNNLKPKNVLVTPSGVVKICDFISDEKISKKLSEDSNETLLYCAPELLELNSKSRGKEVDIYALGVIFWEMLYEMKPFNEFYNEEEMSRKTFKSMVTKNIAYLTLPNTFIERKRNVEKVKEKYGKYLQQIPIEAEAIVEAATSKASRRCDINSLIEMTNDFIVQLQMKVKSAFVFWKNNFSIKGKEVEQVITSEMLVAALQKTFDIPKIDKSLVEMNLGESGQVTLNRFVFLMSVFGKFYKKKEVLMRMYDAMQAQWFYPNYTRDEAYSKIEGLVDGTFLIRLSKSDPVYPITLTKRFNGKTTNIRIECKQEGSDEIKYTLKTKQKTIEKNSLVALVDQLNFDGSVTTPCPKEKIDTIY</sequence>
<dbReference type="EMBL" id="KB207261">
    <property type="protein sequence ID" value="ELP83588.1"/>
    <property type="molecule type" value="Genomic_DNA"/>
</dbReference>
<dbReference type="RefSeq" id="XP_004182934.1">
    <property type="nucleotide sequence ID" value="XM_004182886.1"/>
</dbReference>
<dbReference type="InterPro" id="IPR000719">
    <property type="entry name" value="Prot_kinase_dom"/>
</dbReference>